<reference evidence="2" key="1">
    <citation type="submission" date="2018-02" db="EMBL/GenBank/DDBJ databases">
        <authorList>
            <person name="Cohen D.B."/>
            <person name="Kent A.D."/>
        </authorList>
    </citation>
    <scope>NUCLEOTIDE SEQUENCE</scope>
</reference>
<dbReference type="Gene3D" id="3.40.630.30">
    <property type="match status" value="2"/>
</dbReference>
<proteinExistence type="predicted"/>
<gene>
    <name evidence="2" type="ORF">FSB_LOCUS15127</name>
</gene>
<protein>
    <recommendedName>
        <fullName evidence="1">N-acetyltransferase domain-containing protein</fullName>
    </recommendedName>
</protein>
<dbReference type="PANTHER" id="PTHR46067">
    <property type="entry name" value="ACYL-COA N-ACYLTRANSFERASES (NAT) SUPERFAMILY PROTEIN"/>
    <property type="match status" value="1"/>
</dbReference>
<dbReference type="Pfam" id="PF13302">
    <property type="entry name" value="Acetyltransf_3"/>
    <property type="match status" value="2"/>
</dbReference>
<dbReference type="EMBL" id="OIVN01000905">
    <property type="protein sequence ID" value="SPC87245.1"/>
    <property type="molecule type" value="Genomic_DNA"/>
</dbReference>
<accession>A0A2N9FJH1</accession>
<dbReference type="GO" id="GO:0016747">
    <property type="term" value="F:acyltransferase activity, transferring groups other than amino-acyl groups"/>
    <property type="evidence" value="ECO:0007669"/>
    <property type="project" value="InterPro"/>
</dbReference>
<evidence type="ECO:0000313" key="2">
    <source>
        <dbReference type="EMBL" id="SPC87245.1"/>
    </source>
</evidence>
<dbReference type="AlphaFoldDB" id="A0A2N9FJH1"/>
<dbReference type="SUPFAM" id="SSF55729">
    <property type="entry name" value="Acyl-CoA N-acyltransferases (Nat)"/>
    <property type="match status" value="2"/>
</dbReference>
<evidence type="ECO:0000259" key="1">
    <source>
        <dbReference type="PROSITE" id="PS51186"/>
    </source>
</evidence>
<dbReference type="PROSITE" id="PS51186">
    <property type="entry name" value="GNAT"/>
    <property type="match status" value="1"/>
</dbReference>
<dbReference type="InterPro" id="IPR000182">
    <property type="entry name" value="GNAT_dom"/>
</dbReference>
<dbReference type="InterPro" id="IPR016181">
    <property type="entry name" value="Acyl_CoA_acyltransferase"/>
</dbReference>
<sequence length="373" mass="42876">MPQSGDDQCRADVGHALSAEYWGHENKAFQRVLDKLGFLKEGGEPTTVACYWGSQASPKRCTIARAWHTPLNQAQILSEMEIKLRPYQLSDVDDFMEWACDDEVIRTSRLRHYTSREDALDYLKEVAFPHPWYRAICLEDRPIGFICVKPGSSNERCRGQISYALGSKYWGKGITTMAVKMVISSVFEFKEFPDIERLEGFVNVDNKASQRVMEKTGFQKEGVLRKYILVKGKIIDQASMDSSRISLRPSKLTDVNDFPKWASDERIMRYLRWDTITSREEALTYLGKVVISHPWRRSISLDDERSIGYVSMRPDNRCRAHISYVVGTDYRGQGIVTYISAMVTNLWVLKAELYHLFTGFGGRVGMMVSWKKL</sequence>
<name>A0A2N9FJH1_FAGSY</name>
<organism evidence="2">
    <name type="scientific">Fagus sylvatica</name>
    <name type="common">Beechnut</name>
    <dbReference type="NCBI Taxonomy" id="28930"/>
    <lineage>
        <taxon>Eukaryota</taxon>
        <taxon>Viridiplantae</taxon>
        <taxon>Streptophyta</taxon>
        <taxon>Embryophyta</taxon>
        <taxon>Tracheophyta</taxon>
        <taxon>Spermatophyta</taxon>
        <taxon>Magnoliopsida</taxon>
        <taxon>eudicotyledons</taxon>
        <taxon>Gunneridae</taxon>
        <taxon>Pentapetalae</taxon>
        <taxon>rosids</taxon>
        <taxon>fabids</taxon>
        <taxon>Fagales</taxon>
        <taxon>Fagaceae</taxon>
        <taxon>Fagus</taxon>
    </lineage>
</organism>
<feature type="domain" description="N-acetyltransferase" evidence="1">
    <location>
        <begin position="82"/>
        <end position="241"/>
    </location>
</feature>
<dbReference type="PANTHER" id="PTHR46067:SF24">
    <property type="entry name" value="ACYL-COA N-ACYLTRANSFERASES (NAT) SUPERFAMILY PROTEIN"/>
    <property type="match status" value="1"/>
</dbReference>